<evidence type="ECO:0000313" key="3">
    <source>
        <dbReference type="Proteomes" id="UP000004169"/>
    </source>
</evidence>
<accession>H8FUE1</accession>
<evidence type="ECO:0000313" key="2">
    <source>
        <dbReference type="EMBL" id="CCG41979.1"/>
    </source>
</evidence>
<dbReference type="Proteomes" id="UP000004169">
    <property type="component" value="Unassembled WGS sequence"/>
</dbReference>
<feature type="compositionally biased region" description="Pro residues" evidence="1">
    <location>
        <begin position="137"/>
        <end position="147"/>
    </location>
</feature>
<feature type="region of interest" description="Disordered" evidence="1">
    <location>
        <begin position="125"/>
        <end position="147"/>
    </location>
</feature>
<dbReference type="OrthoDB" id="9879811at2"/>
<proteinExistence type="predicted"/>
<gene>
    <name evidence="2" type="ORF">PHAMO_30135</name>
</gene>
<comment type="caution">
    <text evidence="2">The sequence shown here is derived from an EMBL/GenBank/DDBJ whole genome shotgun (WGS) entry which is preliminary data.</text>
</comment>
<dbReference type="AlphaFoldDB" id="H8FUE1"/>
<organism evidence="2 3">
    <name type="scientific">Magnetospirillum molischianum DSM 120</name>
    <dbReference type="NCBI Taxonomy" id="1150626"/>
    <lineage>
        <taxon>Bacteria</taxon>
        <taxon>Pseudomonadati</taxon>
        <taxon>Pseudomonadota</taxon>
        <taxon>Alphaproteobacteria</taxon>
        <taxon>Rhodospirillales</taxon>
        <taxon>Rhodospirillaceae</taxon>
        <taxon>Magnetospirillum</taxon>
    </lineage>
</organism>
<sequence>MQPWLPIQSQRPSPDRPMTAALATLMLVLAMVVGLSVSLAPTARAALVTLATSDRALDMTVDETDTSSAWVRPVVSTKLPRQISATDGPPQDTSPLALALLPVDGNRGFTDRPVVHSLDRDVFHPAANGHLTGRSPTGPPAPESRAF</sequence>
<dbReference type="EMBL" id="CAHP01000023">
    <property type="protein sequence ID" value="CCG41979.1"/>
    <property type="molecule type" value="Genomic_DNA"/>
</dbReference>
<evidence type="ECO:0000256" key="1">
    <source>
        <dbReference type="SAM" id="MobiDB-lite"/>
    </source>
</evidence>
<protein>
    <submittedName>
        <fullName evidence="2">Uncharacterized protein</fullName>
    </submittedName>
</protein>
<dbReference type="RefSeq" id="WP_002729532.1">
    <property type="nucleotide sequence ID" value="NZ_CAHP01000023.1"/>
</dbReference>
<reference evidence="2 3" key="1">
    <citation type="journal article" date="2012" name="J. Bacteriol.">
        <title>Draft Genome Sequence of the Purple Photosynthetic Bacterium Phaeospirillum molischianum DSM120, a Particularly Versatile Bacterium.</title>
        <authorList>
            <person name="Duquesne K."/>
            <person name="Prima V."/>
            <person name="Ji B."/>
            <person name="Rouy Z."/>
            <person name="Medigue C."/>
            <person name="Talla E."/>
            <person name="Sturgis J.N."/>
        </authorList>
    </citation>
    <scope>NUCLEOTIDE SEQUENCE [LARGE SCALE GENOMIC DNA]</scope>
    <source>
        <strain evidence="3">DSM120</strain>
    </source>
</reference>
<dbReference type="STRING" id="1150626.PHAMO_30135"/>
<keyword evidence="3" id="KW-1185">Reference proteome</keyword>
<name>H8FUE1_MAGML</name>